<evidence type="ECO:0000313" key="1">
    <source>
        <dbReference type="EMBL" id="QWU84127.1"/>
    </source>
</evidence>
<name>A0ABX8HUL2_9PSED</name>
<reference evidence="2" key="1">
    <citation type="submission" date="2021-06" db="EMBL/GenBank/DDBJ databases">
        <title>Identification of Pseudomonas cichorii causing bacterial leaf black spot of flue-cured tobacco, a new disease in China.</title>
        <authorList>
            <person name="Lu C.-H."/>
        </authorList>
    </citation>
    <scope>NUCLEOTIDE SEQUENCE [LARGE SCALE GENOMIC DNA]</scope>
    <source>
        <strain evidence="2">LJ2</strain>
    </source>
</reference>
<evidence type="ECO:0000313" key="2">
    <source>
        <dbReference type="Proteomes" id="UP000683401"/>
    </source>
</evidence>
<dbReference type="InterPro" id="IPR050708">
    <property type="entry name" value="T6SS_VgrG/RHS"/>
</dbReference>
<gene>
    <name evidence="1" type="ORF">KQP88_04935</name>
</gene>
<dbReference type="InterPro" id="IPR006530">
    <property type="entry name" value="YD"/>
</dbReference>
<dbReference type="NCBIfam" id="TIGR01643">
    <property type="entry name" value="YD_repeat_2x"/>
    <property type="match status" value="1"/>
</dbReference>
<evidence type="ECO:0008006" key="3">
    <source>
        <dbReference type="Google" id="ProtNLM"/>
    </source>
</evidence>
<dbReference type="EMBL" id="CP076668">
    <property type="protein sequence ID" value="QWU84127.1"/>
    <property type="molecule type" value="Genomic_DNA"/>
</dbReference>
<dbReference type="PANTHER" id="PTHR32305">
    <property type="match status" value="1"/>
</dbReference>
<dbReference type="RefSeq" id="WP_216704988.1">
    <property type="nucleotide sequence ID" value="NZ_CP076668.1"/>
</dbReference>
<proteinExistence type="predicted"/>
<keyword evidence="2" id="KW-1185">Reference proteome</keyword>
<dbReference type="Proteomes" id="UP000683401">
    <property type="component" value="Chromosome"/>
</dbReference>
<sequence>MEKALLKQLTQLPKNTLLRVYGRLGSSSGDMEKGNLISFDIARKSLTLYREDYRSNTTLNTDDITRIVYTLYGQSHSLVLDQPSYLNTGTSESNSGNLQTGEFNAYLPITTLVGNGGAGPSLALNYYYSAGIKFTPGGWAPRFSYVTIYDDMIKLHLHSGQTLTLFKSLIPYSPQPGITIKEFAFSWMKVIHKDGTVEILEDIFKRPITSEASASDSLSTPPDRCLVPIQIINSTGCSLYFEWEGTFNKSLLLSKVSDDTQVLLKTNTLTKKTLLANQTISLDAIEFIERPDQAPTTLCTLYLQNSWLIKYEKNNGLDVDTQEFTYTGQYLTAIQHSRPVKELVTYSTDNRIARYTLTGNNASSNRVEDYTFTASSAKQVTTFDAASITTELLFDADDLLSKKIITQGDCVKTTEFKRDFDSKTSQLSLSTLTTYKNKQSQRTETEYSNFDVLGNLIKRTVNDVTTEFTYYRGQAKEEEIVVNTSTYTDTSGLHGKLGWVLDYMNPIGWGFLLFGKQGMTWGTIENRNVVNSPYLTNTGAQSYNLPVKIECPGDPNYFRTYVESEKRYRTVNGKRVDLRWTFYSYSSLPVKGQIVAGPTLKPSVKLIIYNPQSDDKIKLKDWLNSRMVVQETEYYTDPGVISFGRIKSLTQRLLDPSAKAIPLSLQKTAYVYQLQGDTLTTTTTFQSSENTQSVTKAVHSMRSSQLLYSLDPHGNSVSYSYDAYGRMLSKSEQAQENGPQHKTVFEYSLTQGCPTVITTFPGGQQYRECYDAFGRIASTETRGSNDAKLAWRQLSSTSYDGLGREKITVEYDYAPAASETSPIGKRQLECVYDNWGQPSKIQVQGGIAQYDEYDPVTQVRTAKQQYLSTACCKQTTQYNSLGSIEKESLIDASGIEYQSIQYEYDAAGRINKQKGINGIEQTFEWDDFDRLVKSFGDGVEHTCEYPAHTTSPLTSRLTLNKPSDKYVHEWGSRKIDGLDRVVEVQTGGRKKTFSYTGSNTWGILSSTPPPSTTASQKVSTQFAYDSSTSTLTQTTTGYPTTTTKATSTYSLRGVLLKYTDDFGNQTTYTYDLLGRLTGTSGKDVSTTLSYDSDERLVKESVTEQASKTCMTITYKYDARNREIERVFSASGYPDLTLRQSFDGNNRLASITLLRDKTELSLERFSYTSGGQLAVYECSGSQRPLDASGKKLSKQTFSYNPLGSLQQCISVFDGGQDTATFNYDAKDKTQLRSITHSATGIGAVTLDYDTFGRLSNNESGYSLTYNNAGQLGQILRSGSDFREYSYLYDEQGKVGACFGTYYYERYYYRDGQQYARDGVIQIKGIYYSRLSRIANQSDACHLLQQTLKSEETASSSNLSNSFELKNSMGSVIASYDTATKAQTLFSYTPFGYRPDDWSQRSWLGFNGEPIDRPTGTYHLGNGVRVYNSAIQTFQTPDSFSPFGRGGLNGYAYCSNDPVNFSDPDGHAEIVRQYSVVSHGAFVEDPIVRASMDLALGVTLAVATGGTSTAFGIATLGLEIVSGSFGVAAAALAERDPHTANILDWVSFGTSTIGNVFDVADMIKVGRYATGSLSGIAINAERRAVVALNTTSDTTEKFVTMSGTMRSLTQIDGELYTFVDTYKAKDRLNIAVHGKDLNIIEEKLLNSSSSVILNNAEHSAADVLRMLNDKGVDPTLYDNIRLLVCFSGNGGSNSFAAQFRSLVNRPTKGFIGPVTMTRGSTSMAKVFAAAAQSGTAGTAALSSTFSQQIQHRVLKQNPYSLWENPILYAGFNYRPVKF</sequence>
<dbReference type="InterPro" id="IPR022385">
    <property type="entry name" value="Rhs_assc_core"/>
</dbReference>
<organism evidence="1 2">
    <name type="scientific">Pseudomonas lijiangensis</name>
    <dbReference type="NCBI Taxonomy" id="2995658"/>
    <lineage>
        <taxon>Bacteria</taxon>
        <taxon>Pseudomonadati</taxon>
        <taxon>Pseudomonadota</taxon>
        <taxon>Gammaproteobacteria</taxon>
        <taxon>Pseudomonadales</taxon>
        <taxon>Pseudomonadaceae</taxon>
        <taxon>Pseudomonas</taxon>
    </lineage>
</organism>
<protein>
    <recommendedName>
        <fullName evidence="3">RHS repeat-associated core domain-containing protein</fullName>
    </recommendedName>
</protein>
<accession>A0ABX8HUL2</accession>
<dbReference type="PANTHER" id="PTHR32305:SF15">
    <property type="entry name" value="PROTEIN RHSA-RELATED"/>
    <property type="match status" value="1"/>
</dbReference>
<dbReference type="NCBIfam" id="TIGR03696">
    <property type="entry name" value="Rhs_assc_core"/>
    <property type="match status" value="1"/>
</dbReference>